<protein>
    <recommendedName>
        <fullName evidence="6">Gram-positive cocci surface proteins LPxTG domain-containing protein</fullName>
    </recommendedName>
</protein>
<accession>A0A3S9PH94</accession>
<keyword evidence="3" id="KW-0732">Signal</keyword>
<evidence type="ECO:0000313" key="5">
    <source>
        <dbReference type="Proteomes" id="UP000267900"/>
    </source>
</evidence>
<sequence>MNRPPTSSSRSAPRRALLACAAVLALGAVGAARPPADPGRQQCGDPHSTEFPITSRIAGGPAGYERGGTPRIWRLELRNATGTECRAIHPVAVLADRGRALEPADFHLDFQDPGDGRWLPVRFERTDEAENVGVLDGGSPAPGGEAPAFPGFTVPAHGSVTVPLRLGFAGDAPEGPVTVNVTAVQKRGGDGAWVGESGDYTFAVGAAGADGGAATPSAAASPSRPDAAAHLEPPGLADTGDERPVFAVGAAALALLIAGTALVVGARRLNR</sequence>
<dbReference type="PROSITE" id="PS51318">
    <property type="entry name" value="TAT"/>
    <property type="match status" value="1"/>
</dbReference>
<dbReference type="OrthoDB" id="4336829at2"/>
<evidence type="ECO:0000313" key="4">
    <source>
        <dbReference type="EMBL" id="AZQ71743.1"/>
    </source>
</evidence>
<dbReference type="AlphaFoldDB" id="A0A3S9PH94"/>
<feature type="transmembrane region" description="Helical" evidence="2">
    <location>
        <begin position="245"/>
        <end position="266"/>
    </location>
</feature>
<gene>
    <name evidence="4" type="ORF">EKH77_11435</name>
</gene>
<evidence type="ECO:0000256" key="2">
    <source>
        <dbReference type="SAM" id="Phobius"/>
    </source>
</evidence>
<dbReference type="EMBL" id="CP034587">
    <property type="protein sequence ID" value="AZQ71743.1"/>
    <property type="molecule type" value="Genomic_DNA"/>
</dbReference>
<keyword evidence="2" id="KW-0812">Transmembrane</keyword>
<feature type="signal peptide" evidence="3">
    <location>
        <begin position="1"/>
        <end position="31"/>
    </location>
</feature>
<name>A0A3S9PH94_STRLT</name>
<reference evidence="4 5" key="1">
    <citation type="submission" date="2018-12" db="EMBL/GenBank/DDBJ databases">
        <title>The whole draft genome of Streptomyce luteoverticillatus CGMCC 15060.</title>
        <authorList>
            <person name="Feng Z."/>
            <person name="Chen G."/>
            <person name="Zhang J."/>
            <person name="Zhu H."/>
            <person name="Yu X."/>
            <person name="Zhang W."/>
            <person name="Zhang X."/>
        </authorList>
    </citation>
    <scope>NUCLEOTIDE SEQUENCE [LARGE SCALE GENOMIC DNA]</scope>
    <source>
        <strain evidence="4 5">CGMCC 15060</strain>
    </source>
</reference>
<keyword evidence="5" id="KW-1185">Reference proteome</keyword>
<proteinExistence type="predicted"/>
<feature type="region of interest" description="Disordered" evidence="1">
    <location>
        <begin position="31"/>
        <end position="65"/>
    </location>
</feature>
<evidence type="ECO:0000256" key="1">
    <source>
        <dbReference type="SAM" id="MobiDB-lite"/>
    </source>
</evidence>
<evidence type="ECO:0008006" key="6">
    <source>
        <dbReference type="Google" id="ProtNLM"/>
    </source>
</evidence>
<feature type="region of interest" description="Disordered" evidence="1">
    <location>
        <begin position="214"/>
        <end position="240"/>
    </location>
</feature>
<feature type="chain" id="PRO_5019034250" description="Gram-positive cocci surface proteins LPxTG domain-containing protein" evidence="3">
    <location>
        <begin position="32"/>
        <end position="271"/>
    </location>
</feature>
<organism evidence="4 5">
    <name type="scientific">Streptomyces luteoverticillatus</name>
    <name type="common">Streptoverticillium luteoverticillatus</name>
    <dbReference type="NCBI Taxonomy" id="66425"/>
    <lineage>
        <taxon>Bacteria</taxon>
        <taxon>Bacillati</taxon>
        <taxon>Actinomycetota</taxon>
        <taxon>Actinomycetes</taxon>
        <taxon>Kitasatosporales</taxon>
        <taxon>Streptomycetaceae</taxon>
        <taxon>Streptomyces</taxon>
    </lineage>
</organism>
<keyword evidence="2" id="KW-1133">Transmembrane helix</keyword>
<evidence type="ECO:0000256" key="3">
    <source>
        <dbReference type="SAM" id="SignalP"/>
    </source>
</evidence>
<feature type="compositionally biased region" description="Low complexity" evidence="1">
    <location>
        <begin position="214"/>
        <end position="228"/>
    </location>
</feature>
<dbReference type="InterPro" id="IPR006311">
    <property type="entry name" value="TAT_signal"/>
</dbReference>
<dbReference type="RefSeq" id="WP_126914296.1">
    <property type="nucleotide sequence ID" value="NZ_CP034587.1"/>
</dbReference>
<dbReference type="Proteomes" id="UP000267900">
    <property type="component" value="Chromosome"/>
</dbReference>
<keyword evidence="2" id="KW-0472">Membrane</keyword>